<dbReference type="PROSITE" id="PS00061">
    <property type="entry name" value="ADH_SHORT"/>
    <property type="match status" value="1"/>
</dbReference>
<evidence type="ECO:0000256" key="16">
    <source>
        <dbReference type="ARBA" id="ARBA00048535"/>
    </source>
</evidence>
<name>A0A0N0PDG0_PAPMA</name>
<dbReference type="PANTHER" id="PTHR44229:SF4">
    <property type="entry name" value="15-HYDROXYPROSTAGLANDIN DEHYDROGENASE [NAD(+)]"/>
    <property type="match status" value="1"/>
</dbReference>
<evidence type="ECO:0000256" key="1">
    <source>
        <dbReference type="ARBA" id="ARBA00006484"/>
    </source>
</evidence>
<keyword evidence="2" id="KW-0560">Oxidoreductase</keyword>
<dbReference type="PRINTS" id="PR00080">
    <property type="entry name" value="SDRFAMILY"/>
</dbReference>
<dbReference type="FunFam" id="3.40.50.720:FF:000149">
    <property type="entry name" value="15-hydroxyprostaglandin dehydrogenase [NAD(+)]"/>
    <property type="match status" value="1"/>
</dbReference>
<evidence type="ECO:0000256" key="8">
    <source>
        <dbReference type="ARBA" id="ARBA00045705"/>
    </source>
</evidence>
<comment type="catalytic activity">
    <reaction evidence="18">
        <text>prostaglandin E2 + NAD(+) = 15-oxoprostaglandin E2 + NADH + H(+)</text>
        <dbReference type="Rhea" id="RHEA:11876"/>
        <dbReference type="ChEBI" id="CHEBI:15378"/>
        <dbReference type="ChEBI" id="CHEBI:57400"/>
        <dbReference type="ChEBI" id="CHEBI:57540"/>
        <dbReference type="ChEBI" id="CHEBI:57945"/>
        <dbReference type="ChEBI" id="CHEBI:606564"/>
        <dbReference type="EC" id="1.1.1.141"/>
    </reaction>
    <physiologicalReaction direction="left-to-right" evidence="18">
        <dbReference type="Rhea" id="RHEA:11877"/>
    </physiologicalReaction>
</comment>
<evidence type="ECO:0000256" key="10">
    <source>
        <dbReference type="ARBA" id="ARBA00047672"/>
    </source>
</evidence>
<evidence type="ECO:0000256" key="5">
    <source>
        <dbReference type="ARBA" id="ARBA00040276"/>
    </source>
</evidence>
<comment type="catalytic activity">
    <reaction evidence="14">
        <text>resolvin D1 + NAD(+) = 17-oxoresolvin D1 + NADH + H(+)</text>
        <dbReference type="Rhea" id="RHEA:50128"/>
        <dbReference type="ChEBI" id="CHEBI:15378"/>
        <dbReference type="ChEBI" id="CHEBI:57540"/>
        <dbReference type="ChEBI" id="CHEBI:57945"/>
        <dbReference type="ChEBI" id="CHEBI:132079"/>
        <dbReference type="ChEBI" id="CHEBI:132081"/>
    </reaction>
    <physiologicalReaction direction="left-to-right" evidence="14">
        <dbReference type="Rhea" id="RHEA:50129"/>
    </physiologicalReaction>
</comment>
<dbReference type="GO" id="GO:0047034">
    <property type="term" value="F:15-hydroxyicosatetraenoate dehydrogenase activity"/>
    <property type="evidence" value="ECO:0007669"/>
    <property type="project" value="UniProtKB-EC"/>
</dbReference>
<dbReference type="OrthoDB" id="417891at2759"/>
<evidence type="ECO:0000256" key="18">
    <source>
        <dbReference type="ARBA" id="ARBA00048739"/>
    </source>
</evidence>
<dbReference type="FunCoup" id="A0A0N0PDG0">
    <property type="interactions" value="107"/>
</dbReference>
<comment type="catalytic activity">
    <reaction evidence="20">
        <text>(15S)-hydroxy-(5Z,8Z,11Z,13E)-eicosatetraenoate + NAD(+) = 15-oxo-(5Z,8Z,11Z,13E)-eicosatetraenoate + NADH + H(+)</text>
        <dbReference type="Rhea" id="RHEA:23260"/>
        <dbReference type="ChEBI" id="CHEBI:15378"/>
        <dbReference type="ChEBI" id="CHEBI:57409"/>
        <dbReference type="ChEBI" id="CHEBI:57410"/>
        <dbReference type="ChEBI" id="CHEBI:57540"/>
        <dbReference type="ChEBI" id="CHEBI:57945"/>
        <dbReference type="EC" id="1.1.1.232"/>
    </reaction>
    <physiologicalReaction direction="left-to-right" evidence="20">
        <dbReference type="Rhea" id="RHEA:23261"/>
    </physiologicalReaction>
</comment>
<organism evidence="23 24">
    <name type="scientific">Papilio machaon</name>
    <name type="common">Old World swallowtail butterfly</name>
    <dbReference type="NCBI Taxonomy" id="76193"/>
    <lineage>
        <taxon>Eukaryota</taxon>
        <taxon>Metazoa</taxon>
        <taxon>Ecdysozoa</taxon>
        <taxon>Arthropoda</taxon>
        <taxon>Hexapoda</taxon>
        <taxon>Insecta</taxon>
        <taxon>Pterygota</taxon>
        <taxon>Neoptera</taxon>
        <taxon>Endopterygota</taxon>
        <taxon>Lepidoptera</taxon>
        <taxon>Glossata</taxon>
        <taxon>Ditrysia</taxon>
        <taxon>Papilionoidea</taxon>
        <taxon>Papilionidae</taxon>
        <taxon>Papilioninae</taxon>
        <taxon>Papilio</taxon>
    </lineage>
</organism>
<evidence type="ECO:0000313" key="24">
    <source>
        <dbReference type="Proteomes" id="UP000053240"/>
    </source>
</evidence>
<comment type="similarity">
    <text evidence="1 22">Belongs to the short-chain dehydrogenases/reductases (SDR) family.</text>
</comment>
<evidence type="ECO:0000256" key="21">
    <source>
        <dbReference type="ARBA" id="ARBA00049188"/>
    </source>
</evidence>
<proteinExistence type="inferred from homology"/>
<evidence type="ECO:0000256" key="4">
    <source>
        <dbReference type="ARBA" id="ARBA00039060"/>
    </source>
</evidence>
<evidence type="ECO:0000256" key="15">
    <source>
        <dbReference type="ARBA" id="ARBA00048393"/>
    </source>
</evidence>
<evidence type="ECO:0000256" key="22">
    <source>
        <dbReference type="RuleBase" id="RU000363"/>
    </source>
</evidence>
<comment type="catalytic activity">
    <reaction evidence="15">
        <text>resolvin D2 + NAD(+) = 7-oxoresolvin D2 + NADH + H(+)</text>
        <dbReference type="Rhea" id="RHEA:53584"/>
        <dbReference type="ChEBI" id="CHEBI:15378"/>
        <dbReference type="ChEBI" id="CHEBI:57540"/>
        <dbReference type="ChEBI" id="CHEBI:57945"/>
        <dbReference type="ChEBI" id="CHEBI:133367"/>
        <dbReference type="ChEBI" id="CHEBI:137497"/>
    </reaction>
    <physiologicalReaction direction="left-to-right" evidence="15">
        <dbReference type="Rhea" id="RHEA:53585"/>
    </physiologicalReaction>
</comment>
<dbReference type="Gene3D" id="3.40.50.720">
    <property type="entry name" value="NAD(P)-binding Rossmann-like Domain"/>
    <property type="match status" value="1"/>
</dbReference>
<comment type="catalytic activity">
    <reaction evidence="9">
        <text>prostaglandin E1 + NAD(+) = 15-oxoprostaglandin E1 + NADH + H(+)</text>
        <dbReference type="Rhea" id="RHEA:16477"/>
        <dbReference type="ChEBI" id="CHEBI:15378"/>
        <dbReference type="ChEBI" id="CHEBI:57397"/>
        <dbReference type="ChEBI" id="CHEBI:57401"/>
        <dbReference type="ChEBI" id="CHEBI:57540"/>
        <dbReference type="ChEBI" id="CHEBI:57945"/>
    </reaction>
    <physiologicalReaction direction="left-to-right" evidence="9">
        <dbReference type="Rhea" id="RHEA:16478"/>
    </physiologicalReaction>
</comment>
<evidence type="ECO:0000256" key="13">
    <source>
        <dbReference type="ARBA" id="ARBA00048144"/>
    </source>
</evidence>
<comment type="catalytic activity">
    <reaction evidence="17">
        <text>prostaglandin A1 + NAD(+) = 15-oxo-prostaglandin A1 + NADH + H(+)</text>
        <dbReference type="Rhea" id="RHEA:41263"/>
        <dbReference type="ChEBI" id="CHEBI:15378"/>
        <dbReference type="ChEBI" id="CHEBI:57398"/>
        <dbReference type="ChEBI" id="CHEBI:57540"/>
        <dbReference type="ChEBI" id="CHEBI:57945"/>
        <dbReference type="ChEBI" id="CHEBI:85072"/>
    </reaction>
    <physiologicalReaction direction="left-to-right" evidence="17">
        <dbReference type="Rhea" id="RHEA:41264"/>
    </physiologicalReaction>
</comment>
<dbReference type="EC" id="1.1.1.232" evidence="4"/>
<dbReference type="STRING" id="76193.A0A0N0PDG0"/>
<dbReference type="InterPro" id="IPR020904">
    <property type="entry name" value="Sc_DH/Rdtase_CS"/>
</dbReference>
<evidence type="ECO:0000256" key="19">
    <source>
        <dbReference type="ARBA" id="ARBA00048921"/>
    </source>
</evidence>
<evidence type="ECO:0000256" key="2">
    <source>
        <dbReference type="ARBA" id="ARBA00023002"/>
    </source>
</evidence>
<dbReference type="Pfam" id="PF00106">
    <property type="entry name" value="adh_short"/>
    <property type="match status" value="1"/>
</dbReference>
<evidence type="ECO:0000256" key="20">
    <source>
        <dbReference type="ARBA" id="ARBA00049151"/>
    </source>
</evidence>
<evidence type="ECO:0000256" key="11">
    <source>
        <dbReference type="ARBA" id="ARBA00048008"/>
    </source>
</evidence>
<dbReference type="PANTHER" id="PTHR44229">
    <property type="entry name" value="15-HYDROXYPROSTAGLANDIN DEHYDROGENASE [NAD(+)]"/>
    <property type="match status" value="1"/>
</dbReference>
<dbReference type="GO" id="GO:0005737">
    <property type="term" value="C:cytoplasm"/>
    <property type="evidence" value="ECO:0007669"/>
    <property type="project" value="TreeGrafter"/>
</dbReference>
<evidence type="ECO:0000256" key="3">
    <source>
        <dbReference type="ARBA" id="ARBA00038968"/>
    </source>
</evidence>
<evidence type="ECO:0000256" key="14">
    <source>
        <dbReference type="ARBA" id="ARBA00048170"/>
    </source>
</evidence>
<dbReference type="SUPFAM" id="SSF51735">
    <property type="entry name" value="NAD(P)-binding Rossmann-fold domains"/>
    <property type="match status" value="1"/>
</dbReference>
<comment type="catalytic activity">
    <reaction evidence="19">
        <text>resolvin D2 + NAD(+) = 16-oxoresolvin D2 + NADH + H(+)</text>
        <dbReference type="Rhea" id="RHEA:53588"/>
        <dbReference type="ChEBI" id="CHEBI:15378"/>
        <dbReference type="ChEBI" id="CHEBI:57540"/>
        <dbReference type="ChEBI" id="CHEBI:57945"/>
        <dbReference type="ChEBI" id="CHEBI:133367"/>
        <dbReference type="ChEBI" id="CHEBI:137498"/>
    </reaction>
    <physiologicalReaction direction="left-to-right" evidence="19">
        <dbReference type="Rhea" id="RHEA:53589"/>
    </physiologicalReaction>
</comment>
<comment type="catalytic activity">
    <reaction evidence="12">
        <text>15-oxo-(5S,6R)-dihydroxy-(7E,9E,11Z)-eicosatrienoate + NADH + H(+) = (5S,6R,15S)-trihydroxy-(7E,9E,11Z)-eicosatrienoate + NAD(+)</text>
        <dbReference type="Rhea" id="RHEA:41596"/>
        <dbReference type="ChEBI" id="CHEBI:15378"/>
        <dbReference type="ChEBI" id="CHEBI:57540"/>
        <dbReference type="ChEBI" id="CHEBI:57945"/>
        <dbReference type="ChEBI" id="CHEBI:78325"/>
        <dbReference type="ChEBI" id="CHEBI:78329"/>
    </reaction>
    <physiologicalReaction direction="left-to-right" evidence="12">
        <dbReference type="Rhea" id="RHEA:41597"/>
    </physiologicalReaction>
</comment>
<dbReference type="KEGG" id="pmac:106710250"/>
<dbReference type="EC" id="1.1.1.141" evidence="3"/>
<evidence type="ECO:0000313" key="23">
    <source>
        <dbReference type="EMBL" id="KPJ15602.1"/>
    </source>
</evidence>
<comment type="catalytic activity">
    <reaction evidence="11">
        <text>14-hydroxy-(4Z,7Z,10Z,12E,16Z,19Z)-docosahexaenoate + NAD(+) = 14-oxo-(4Z,7Z,10Z,12E,16Z,19Z)-docosahexaenoate + NADH + H(+)</text>
        <dbReference type="Rhea" id="RHEA:48952"/>
        <dbReference type="ChEBI" id="CHEBI:15378"/>
        <dbReference type="ChEBI" id="CHEBI:57540"/>
        <dbReference type="ChEBI" id="CHEBI:57945"/>
        <dbReference type="ChEBI" id="CHEBI:90866"/>
        <dbReference type="ChEBI" id="CHEBI:90867"/>
    </reaction>
    <physiologicalReaction direction="left-to-right" evidence="11">
        <dbReference type="Rhea" id="RHEA:48953"/>
    </physiologicalReaction>
</comment>
<evidence type="ECO:0000256" key="6">
    <source>
        <dbReference type="ARBA" id="ARBA00041812"/>
    </source>
</evidence>
<accession>A0A0N0PDG0</accession>
<evidence type="ECO:0000256" key="17">
    <source>
        <dbReference type="ARBA" id="ARBA00048611"/>
    </source>
</evidence>
<comment type="catalytic activity">
    <reaction evidence="21">
        <text>resolvin E1 + NAD(+) = 18-oxo-resolvin E1 + NADH + H(+)</text>
        <dbReference type="Rhea" id="RHEA:49244"/>
        <dbReference type="ChEBI" id="CHEBI:15378"/>
        <dbReference type="ChEBI" id="CHEBI:57540"/>
        <dbReference type="ChEBI" id="CHEBI:57945"/>
        <dbReference type="ChEBI" id="CHEBI:91000"/>
        <dbReference type="ChEBI" id="CHEBI:91001"/>
    </reaction>
    <physiologicalReaction direction="left-to-right" evidence="21">
        <dbReference type="Rhea" id="RHEA:49245"/>
    </physiologicalReaction>
</comment>
<dbReference type="AlphaFoldDB" id="A0A0N0PDG0"/>
<evidence type="ECO:0000256" key="9">
    <source>
        <dbReference type="ARBA" id="ARBA00047325"/>
    </source>
</evidence>
<comment type="catalytic activity">
    <reaction evidence="16">
        <text>lipoxin A4 + NAD(+) = 15-oxo-(5S,6R)-dihydroxy-(7E,9E,11Z,13E)-eicosatetraenoate + NADH + H(+)</text>
        <dbReference type="Rhea" id="RHEA:41572"/>
        <dbReference type="ChEBI" id="CHEBI:15378"/>
        <dbReference type="ChEBI" id="CHEBI:57540"/>
        <dbReference type="ChEBI" id="CHEBI:57945"/>
        <dbReference type="ChEBI" id="CHEBI:67026"/>
        <dbReference type="ChEBI" id="CHEBI:78311"/>
    </reaction>
    <physiologicalReaction direction="left-to-right" evidence="16">
        <dbReference type="Rhea" id="RHEA:41573"/>
    </physiologicalReaction>
</comment>
<dbReference type="InterPro" id="IPR002347">
    <property type="entry name" value="SDR_fam"/>
</dbReference>
<sequence>MTAQWEAKNKNCLITGAASGLGAAYAEALLKEGAKKVAVVDIDENTGQNFVAKLNETYKNAAIFVKCDVSKESEIENCFKTVVKEFGRVDVLINNAGIMSDLETTWRLATDINYQGLVSFTLKAVKHMRKDEGGAGGVIVNISSTAGLSKVNTFPIYCGSKAAVRYFTQSLAMPPFFEDTGIRVMALCPGATATKLVENLDKKVVDMKNSKMMEELFGNVHIQSVESTVAVMHKMLKDGNNGSIWLSNKDQPPYELTSHIDKFFTDVEELVSP</sequence>
<reference evidence="23 24" key="1">
    <citation type="journal article" date="2015" name="Nat. Commun.">
        <title>Outbred genome sequencing and CRISPR/Cas9 gene editing in butterflies.</title>
        <authorList>
            <person name="Li X."/>
            <person name="Fan D."/>
            <person name="Zhang W."/>
            <person name="Liu G."/>
            <person name="Zhang L."/>
            <person name="Zhao L."/>
            <person name="Fang X."/>
            <person name="Chen L."/>
            <person name="Dong Y."/>
            <person name="Chen Y."/>
            <person name="Ding Y."/>
            <person name="Zhao R."/>
            <person name="Feng M."/>
            <person name="Zhu Y."/>
            <person name="Feng Y."/>
            <person name="Jiang X."/>
            <person name="Zhu D."/>
            <person name="Xiang H."/>
            <person name="Feng X."/>
            <person name="Li S."/>
            <person name="Wang J."/>
            <person name="Zhang G."/>
            <person name="Kronforst M.R."/>
            <person name="Wang W."/>
        </authorList>
    </citation>
    <scope>NUCLEOTIDE SEQUENCE [LARGE SCALE GENOMIC DNA]</scope>
    <source>
        <strain evidence="23">Ya'a_city_454_Pm</strain>
        <tissue evidence="23">Whole body</tissue>
    </source>
</reference>
<dbReference type="PRINTS" id="PR00081">
    <property type="entry name" value="GDHRDH"/>
</dbReference>
<evidence type="ECO:0000256" key="7">
    <source>
        <dbReference type="ARBA" id="ARBA00042026"/>
    </source>
</evidence>
<comment type="catalytic activity">
    <reaction evidence="10">
        <text>resolvin D1 + NAD(+) = 8-oxoresolvin D1 + NADH + H(+)</text>
        <dbReference type="Rhea" id="RHEA:50124"/>
        <dbReference type="ChEBI" id="CHEBI:15378"/>
        <dbReference type="ChEBI" id="CHEBI:57540"/>
        <dbReference type="ChEBI" id="CHEBI:57945"/>
        <dbReference type="ChEBI" id="CHEBI:132079"/>
        <dbReference type="ChEBI" id="CHEBI:132080"/>
    </reaction>
    <physiologicalReaction direction="left-to-right" evidence="10">
        <dbReference type="Rhea" id="RHEA:50125"/>
    </physiologicalReaction>
</comment>
<dbReference type="InParanoid" id="A0A0N0PDG0"/>
<comment type="function">
    <text evidence="8">Catalyzes the NAD-dependent dehydrogenation (oxidation) of a broad array of hydroxylated polyunsaturated fatty acids (mainly eicosanoids and docosanoids, including prostaglandins, lipoxins and resolvins), yielding their corresponding keto (oxo) metabolites. Decreases the levels of the pro-proliferative prostaglandins such as prostaglandin E2 (whose activity is increased in cancer because of an increase in the expression of cyclooxygenase 2) and generates oxo-fatty acid products that can profoundly influence cell function by abrogating pro-inflammatory cytokine expression. Converts resolvins E1, D1 and D2 to their oxo products, which represents a mode of resolvin inactivation. Resolvin E1 plays important roles during the resolution phase of acute inflammation, while resolvins D1 and D2 have a unique role in obesity-induced adipose inflammation.</text>
</comment>
<comment type="catalytic activity">
    <reaction evidence="13">
        <text>(11R)-hydroxy-(5Z,8Z,12E,14Z)-eicosatetraenoate + NAD(+) = 11-oxo-(5Z,8Z,12E,14Z)-eicosatetraenoate + NADH + H(+)</text>
        <dbReference type="Rhea" id="RHEA:48640"/>
        <dbReference type="ChEBI" id="CHEBI:15378"/>
        <dbReference type="ChEBI" id="CHEBI:57540"/>
        <dbReference type="ChEBI" id="CHEBI:57945"/>
        <dbReference type="ChEBI" id="CHEBI:78836"/>
        <dbReference type="ChEBI" id="CHEBI:90697"/>
    </reaction>
    <physiologicalReaction direction="left-to-right" evidence="13">
        <dbReference type="Rhea" id="RHEA:48641"/>
    </physiologicalReaction>
</comment>
<dbReference type="GO" id="GO:0016404">
    <property type="term" value="F:15-hydroxyprostaglandin dehydrogenase (NAD+) activity"/>
    <property type="evidence" value="ECO:0007669"/>
    <property type="project" value="UniProtKB-EC"/>
</dbReference>
<keyword evidence="24" id="KW-1185">Reference proteome</keyword>
<dbReference type="Proteomes" id="UP000053240">
    <property type="component" value="Unassembled WGS sequence"/>
</dbReference>
<dbReference type="EMBL" id="KQ460366">
    <property type="protein sequence ID" value="KPJ15602.1"/>
    <property type="molecule type" value="Genomic_DNA"/>
</dbReference>
<dbReference type="InterPro" id="IPR036291">
    <property type="entry name" value="NAD(P)-bd_dom_sf"/>
</dbReference>
<protein>
    <recommendedName>
        <fullName evidence="5">15-hydroxyprostaglandin dehydrogenase [NAD(+)]</fullName>
        <ecNumber evidence="3">1.1.1.141</ecNumber>
        <ecNumber evidence="4">1.1.1.232</ecNumber>
    </recommendedName>
    <alternativeName>
        <fullName evidence="7">Eicosanoid/docosanoid dehydrogenase [NAD(+)]</fullName>
    </alternativeName>
    <alternativeName>
        <fullName evidence="6">Prostaglandin dehydrogenase 1</fullName>
    </alternativeName>
</protein>
<evidence type="ECO:0000256" key="12">
    <source>
        <dbReference type="ARBA" id="ARBA00048140"/>
    </source>
</evidence>
<gene>
    <name evidence="23" type="ORF">RR48_04819</name>
</gene>